<gene>
    <name evidence="1" type="ORF">ACFPYI_14045</name>
</gene>
<dbReference type="Proteomes" id="UP001596099">
    <property type="component" value="Unassembled WGS sequence"/>
</dbReference>
<evidence type="ECO:0000313" key="1">
    <source>
        <dbReference type="EMBL" id="MFC5972458.1"/>
    </source>
</evidence>
<name>A0ABD5RPY9_9EURY</name>
<dbReference type="RefSeq" id="WP_247415798.1">
    <property type="nucleotide sequence ID" value="NZ_JALLGW010000001.1"/>
</dbReference>
<dbReference type="Gene3D" id="2.130.10.10">
    <property type="entry name" value="YVTN repeat-like/Quinoprotein amine dehydrogenase"/>
    <property type="match status" value="1"/>
</dbReference>
<protein>
    <submittedName>
        <fullName evidence="1">WD40/YVTN/BNR-like repeat-containing protein</fullName>
    </submittedName>
</protein>
<accession>A0ABD5RPY9</accession>
<dbReference type="SUPFAM" id="SSF110296">
    <property type="entry name" value="Oligoxyloglucan reducing end-specific cellobiohydrolase"/>
    <property type="match status" value="1"/>
</dbReference>
<dbReference type="EMBL" id="JBHSQH010000001">
    <property type="protein sequence ID" value="MFC5972458.1"/>
    <property type="molecule type" value="Genomic_DNA"/>
</dbReference>
<keyword evidence="2" id="KW-1185">Reference proteome</keyword>
<organism evidence="1 2">
    <name type="scientific">Halomarina salina</name>
    <dbReference type="NCBI Taxonomy" id="1872699"/>
    <lineage>
        <taxon>Archaea</taxon>
        <taxon>Methanobacteriati</taxon>
        <taxon>Methanobacteriota</taxon>
        <taxon>Stenosarchaea group</taxon>
        <taxon>Halobacteria</taxon>
        <taxon>Halobacteriales</taxon>
        <taxon>Natronomonadaceae</taxon>
        <taxon>Halomarina</taxon>
    </lineage>
</organism>
<proteinExistence type="predicted"/>
<dbReference type="InterPro" id="IPR015943">
    <property type="entry name" value="WD40/YVTN_repeat-like_dom_sf"/>
</dbReference>
<reference evidence="1 2" key="1">
    <citation type="journal article" date="2019" name="Int. J. Syst. Evol. Microbiol.">
        <title>The Global Catalogue of Microorganisms (GCM) 10K type strain sequencing project: providing services to taxonomists for standard genome sequencing and annotation.</title>
        <authorList>
            <consortium name="The Broad Institute Genomics Platform"/>
            <consortium name="The Broad Institute Genome Sequencing Center for Infectious Disease"/>
            <person name="Wu L."/>
            <person name="Ma J."/>
        </authorList>
    </citation>
    <scope>NUCLEOTIDE SEQUENCE [LARGE SCALE GENOMIC DNA]</scope>
    <source>
        <strain evidence="1 2">CGMCC 1.12543</strain>
    </source>
</reference>
<dbReference type="AlphaFoldDB" id="A0ABD5RPY9"/>
<sequence length="376" mass="40680">MKLGGTVDDVVYCTEGTTVGRWAEETGFQPRGTLPVPDAGPTNLPFSLTTRWPTRRLLELLTGSITTTNVWPLGDDALLATADRWLFRSTDGGRSWRVVRDLPDSSGPMGVLPTSVCVTDDAVYLAEYPLGDDPARVLVSHDRGESWSTFHERTDVRHFHSVATDPYSGALWGTTGDAEGECIVGRFDGDRFETVGRGGQDWRAVELAFTESAVVWGVDSAYLDSVGLFRLDRDRFDRDGVEPERVGETDAPVFYAETLTATDETWVVLSTAAEAGVDSTAPASMRRNTAGRTARVLAASERTGFEQWHELFAFGRRRTVSEHVGPVPTTGAYVFLGVAPDGGLLVNPFNTSAAHGDVLHLSPAAFDDLVGGHDAA</sequence>
<evidence type="ECO:0000313" key="2">
    <source>
        <dbReference type="Proteomes" id="UP001596099"/>
    </source>
</evidence>
<comment type="caution">
    <text evidence="1">The sequence shown here is derived from an EMBL/GenBank/DDBJ whole genome shotgun (WGS) entry which is preliminary data.</text>
</comment>